<organism evidence="1 2">
    <name type="scientific">Oidiodendron maius (strain Zn)</name>
    <dbReference type="NCBI Taxonomy" id="913774"/>
    <lineage>
        <taxon>Eukaryota</taxon>
        <taxon>Fungi</taxon>
        <taxon>Dikarya</taxon>
        <taxon>Ascomycota</taxon>
        <taxon>Pezizomycotina</taxon>
        <taxon>Leotiomycetes</taxon>
        <taxon>Leotiomycetes incertae sedis</taxon>
        <taxon>Myxotrichaceae</taxon>
        <taxon>Oidiodendron</taxon>
    </lineage>
</organism>
<keyword evidence="2" id="KW-1185">Reference proteome</keyword>
<reference evidence="2" key="2">
    <citation type="submission" date="2015-01" db="EMBL/GenBank/DDBJ databases">
        <title>Evolutionary Origins and Diversification of the Mycorrhizal Mutualists.</title>
        <authorList>
            <consortium name="DOE Joint Genome Institute"/>
            <consortium name="Mycorrhizal Genomics Consortium"/>
            <person name="Kohler A."/>
            <person name="Kuo A."/>
            <person name="Nagy L.G."/>
            <person name="Floudas D."/>
            <person name="Copeland A."/>
            <person name="Barry K.W."/>
            <person name="Cichocki N."/>
            <person name="Veneault-Fourrey C."/>
            <person name="LaButti K."/>
            <person name="Lindquist E.A."/>
            <person name="Lipzen A."/>
            <person name="Lundell T."/>
            <person name="Morin E."/>
            <person name="Murat C."/>
            <person name="Riley R."/>
            <person name="Ohm R."/>
            <person name="Sun H."/>
            <person name="Tunlid A."/>
            <person name="Henrissat B."/>
            <person name="Grigoriev I.V."/>
            <person name="Hibbett D.S."/>
            <person name="Martin F."/>
        </authorList>
    </citation>
    <scope>NUCLEOTIDE SEQUENCE [LARGE SCALE GENOMIC DNA]</scope>
    <source>
        <strain evidence="2">Zn</strain>
    </source>
</reference>
<proteinExistence type="predicted"/>
<dbReference type="InParanoid" id="A0A0C3GKR3"/>
<name>A0A0C3GKR3_OIDMZ</name>
<dbReference type="AlphaFoldDB" id="A0A0C3GKR3"/>
<protein>
    <submittedName>
        <fullName evidence="1">Uncharacterized protein</fullName>
    </submittedName>
</protein>
<dbReference type="EMBL" id="KN832883">
    <property type="protein sequence ID" value="KIM96720.1"/>
    <property type="molecule type" value="Genomic_DNA"/>
</dbReference>
<gene>
    <name evidence="1" type="ORF">OIDMADRAFT_182911</name>
</gene>
<evidence type="ECO:0000313" key="2">
    <source>
        <dbReference type="Proteomes" id="UP000054321"/>
    </source>
</evidence>
<evidence type="ECO:0000313" key="1">
    <source>
        <dbReference type="EMBL" id="KIM96720.1"/>
    </source>
</evidence>
<sequence>MPANNCQSLIFNISTTVSNDRFGIAFEPTNTTSILDSLNSLLRAGQNPVTGSFQASETFEVAAEYCQPVNKPEGDIALQLLVYGGTYNKTIWNGLGSSETYSWTAITGEQGYI</sequence>
<reference evidence="1 2" key="1">
    <citation type="submission" date="2014-04" db="EMBL/GenBank/DDBJ databases">
        <authorList>
            <consortium name="DOE Joint Genome Institute"/>
            <person name="Kuo A."/>
            <person name="Martino E."/>
            <person name="Perotto S."/>
            <person name="Kohler A."/>
            <person name="Nagy L.G."/>
            <person name="Floudas D."/>
            <person name="Copeland A."/>
            <person name="Barry K.W."/>
            <person name="Cichocki N."/>
            <person name="Veneault-Fourrey C."/>
            <person name="LaButti K."/>
            <person name="Lindquist E.A."/>
            <person name="Lipzen A."/>
            <person name="Lundell T."/>
            <person name="Morin E."/>
            <person name="Murat C."/>
            <person name="Sun H."/>
            <person name="Tunlid A."/>
            <person name="Henrissat B."/>
            <person name="Grigoriev I.V."/>
            <person name="Hibbett D.S."/>
            <person name="Martin F."/>
            <person name="Nordberg H.P."/>
            <person name="Cantor M.N."/>
            <person name="Hua S.X."/>
        </authorList>
    </citation>
    <scope>NUCLEOTIDE SEQUENCE [LARGE SCALE GENOMIC DNA]</scope>
    <source>
        <strain evidence="1 2">Zn</strain>
    </source>
</reference>
<accession>A0A0C3GKR3</accession>
<dbReference type="HOGENOM" id="CLU_2134232_0_0_1"/>
<dbReference type="Proteomes" id="UP000054321">
    <property type="component" value="Unassembled WGS sequence"/>
</dbReference>